<keyword evidence="8 11" id="KW-0057">Aromatic amino acid biosynthesis</keyword>
<keyword evidence="14" id="KW-1185">Reference proteome</keyword>
<comment type="pathway">
    <text evidence="2 11">Amino-acid biosynthesis; L-tryptophan biosynthesis; L-tryptophan from chorismate: step 5/5.</text>
</comment>
<evidence type="ECO:0000313" key="13">
    <source>
        <dbReference type="EMBL" id="ADM89707.1"/>
    </source>
</evidence>
<dbReference type="InterPro" id="IPR006653">
    <property type="entry name" value="Trp_synth_b_CS"/>
</dbReference>
<evidence type="ECO:0000256" key="1">
    <source>
        <dbReference type="ARBA" id="ARBA00001933"/>
    </source>
</evidence>
<dbReference type="AlphaFoldDB" id="E0TIT0"/>
<evidence type="ECO:0000256" key="4">
    <source>
        <dbReference type="ARBA" id="ARBA00011270"/>
    </source>
</evidence>
<dbReference type="PANTHER" id="PTHR48077">
    <property type="entry name" value="TRYPTOPHAN SYNTHASE-RELATED"/>
    <property type="match status" value="1"/>
</dbReference>
<dbReference type="GO" id="GO:0005737">
    <property type="term" value="C:cytoplasm"/>
    <property type="evidence" value="ECO:0007669"/>
    <property type="project" value="TreeGrafter"/>
</dbReference>
<dbReference type="Gene3D" id="3.40.50.1100">
    <property type="match status" value="2"/>
</dbReference>
<comment type="cofactor">
    <cofactor evidence="1 11">
        <name>pyridoxal 5'-phosphate</name>
        <dbReference type="ChEBI" id="CHEBI:597326"/>
    </cofactor>
</comment>
<dbReference type="EC" id="4.2.1.20" evidence="11"/>
<organism evidence="13 14">
    <name type="scientific">Zinderia insecticola (strain CARI)</name>
    <dbReference type="NCBI Taxonomy" id="871271"/>
    <lineage>
        <taxon>Bacteria</taxon>
        <taxon>Pseudomonadati</taxon>
        <taxon>Pseudomonadota</taxon>
        <taxon>Betaproteobacteria</taxon>
        <taxon>Burkholderiales</taxon>
        <taxon>Oxalobacteraceae</taxon>
        <taxon>Candidatus Zinderia</taxon>
    </lineage>
</organism>
<dbReference type="EMBL" id="CP002161">
    <property type="protein sequence ID" value="ADM89707.1"/>
    <property type="molecule type" value="Genomic_DNA"/>
</dbReference>
<evidence type="ECO:0000259" key="12">
    <source>
        <dbReference type="Pfam" id="PF00291"/>
    </source>
</evidence>
<dbReference type="InterPro" id="IPR006654">
    <property type="entry name" value="Trp_synth_beta"/>
</dbReference>
<evidence type="ECO:0000256" key="6">
    <source>
        <dbReference type="ARBA" id="ARBA00022822"/>
    </source>
</evidence>
<dbReference type="STRING" id="871271.ZICARI_088"/>
<comment type="subunit">
    <text evidence="4 11">Tetramer of two alpha and two beta chains.</text>
</comment>
<evidence type="ECO:0000313" key="14">
    <source>
        <dbReference type="Proteomes" id="UP000001303"/>
    </source>
</evidence>
<keyword evidence="9 11" id="KW-0456">Lyase</keyword>
<feature type="domain" description="Tryptophan synthase beta chain-like PALP" evidence="12">
    <location>
        <begin position="57"/>
        <end position="381"/>
    </location>
</feature>
<keyword evidence="5 11" id="KW-0028">Amino-acid biosynthesis</keyword>
<dbReference type="KEGG" id="zin:ZICARI_088"/>
<reference evidence="13 14" key="1">
    <citation type="journal article" date="2010" name="Genome Biol. Evol.">
        <title>Functional convergence in reduced genomes of bacterial symbionts spanning 200 My of evolution.</title>
        <authorList>
            <person name="McCutcheon J.P."/>
            <person name="Moran N.A."/>
        </authorList>
    </citation>
    <scope>NUCLEOTIDE SEQUENCE [LARGE SCALE GENOMIC DNA]</scope>
    <source>
        <strain evidence="13 14">CARI</strain>
    </source>
</reference>
<dbReference type="PIRSF" id="PIRSF001413">
    <property type="entry name" value="Trp_syn_beta"/>
    <property type="match status" value="1"/>
</dbReference>
<name>E0TIT0_ZINIC</name>
<dbReference type="HOGENOM" id="CLU_016734_3_1_4"/>
<evidence type="ECO:0000256" key="8">
    <source>
        <dbReference type="ARBA" id="ARBA00023141"/>
    </source>
</evidence>
<evidence type="ECO:0000256" key="9">
    <source>
        <dbReference type="ARBA" id="ARBA00023239"/>
    </source>
</evidence>
<dbReference type="InterPro" id="IPR023026">
    <property type="entry name" value="Trp_synth_beta/beta-like"/>
</dbReference>
<comment type="similarity">
    <text evidence="3 11">Belongs to the TrpB family.</text>
</comment>
<dbReference type="SUPFAM" id="SSF53686">
    <property type="entry name" value="Tryptophan synthase beta subunit-like PLP-dependent enzymes"/>
    <property type="match status" value="1"/>
</dbReference>
<proteinExistence type="inferred from homology"/>
<keyword evidence="6 11" id="KW-0822">Tryptophan biosynthesis</keyword>
<gene>
    <name evidence="11 13" type="primary">trpB</name>
    <name evidence="13" type="ordered locus">ZICARI_088</name>
</gene>
<protein>
    <recommendedName>
        <fullName evidence="11">Tryptophan synthase beta chain</fullName>
        <ecNumber evidence="11">4.2.1.20</ecNumber>
    </recommendedName>
</protein>
<evidence type="ECO:0000256" key="5">
    <source>
        <dbReference type="ARBA" id="ARBA00022605"/>
    </source>
</evidence>
<accession>E0TIT0</accession>
<feature type="modified residue" description="N6-(pyridoxal phosphate)lysine" evidence="11">
    <location>
        <position position="91"/>
    </location>
</feature>
<comment type="catalytic activity">
    <reaction evidence="10 11">
        <text>(1S,2R)-1-C-(indol-3-yl)glycerol 3-phosphate + L-serine = D-glyceraldehyde 3-phosphate + L-tryptophan + H2O</text>
        <dbReference type="Rhea" id="RHEA:10532"/>
        <dbReference type="ChEBI" id="CHEBI:15377"/>
        <dbReference type="ChEBI" id="CHEBI:33384"/>
        <dbReference type="ChEBI" id="CHEBI:57912"/>
        <dbReference type="ChEBI" id="CHEBI:58866"/>
        <dbReference type="ChEBI" id="CHEBI:59776"/>
        <dbReference type="EC" id="4.2.1.20"/>
    </reaction>
</comment>
<dbReference type="HAMAP" id="MF_00133">
    <property type="entry name" value="Trp_synth_beta"/>
    <property type="match status" value="1"/>
</dbReference>
<evidence type="ECO:0000256" key="2">
    <source>
        <dbReference type="ARBA" id="ARBA00004733"/>
    </source>
</evidence>
<keyword evidence="7 11" id="KW-0663">Pyridoxal phosphate</keyword>
<dbReference type="FunFam" id="3.40.50.1100:FF:000004">
    <property type="entry name" value="Tryptophan synthase beta chain"/>
    <property type="match status" value="1"/>
</dbReference>
<dbReference type="Pfam" id="PF00291">
    <property type="entry name" value="PALP"/>
    <property type="match status" value="1"/>
</dbReference>
<dbReference type="NCBIfam" id="TIGR00263">
    <property type="entry name" value="trpB"/>
    <property type="match status" value="1"/>
</dbReference>
<dbReference type="InterPro" id="IPR036052">
    <property type="entry name" value="TrpB-like_PALP_sf"/>
</dbReference>
<dbReference type="UniPathway" id="UPA00035">
    <property type="reaction ID" value="UER00044"/>
</dbReference>
<dbReference type="InterPro" id="IPR001926">
    <property type="entry name" value="TrpB-like_PALP"/>
</dbReference>
<evidence type="ECO:0000256" key="3">
    <source>
        <dbReference type="ARBA" id="ARBA00009982"/>
    </source>
</evidence>
<sequence length="392" mass="44167">MKYNFPNKNGYFGKHGGKYVSEILINILNKLEKKYFFYRYKFNFINKYYKELKNFIGRPTSIYFAKRLTKFLKGAKIFFKREDLNHTGAHKINNVIGQAILAKIMNKKRIIAETGAGQHGLATSTICAKFGIKCTIYMGENDIKRQSENVKKMKLLGSKIISVKTGTKTLKDALNEAMKDWIKNVKNTFYIIGTIAGPHPYPMIVRDFQSIIGYESILQIFENKINIPKYIIASIGGGSNSIGIFYSYIKKNNIKLIGVEAAGKGLHTLLNSSSLNLGKLGVLHGNKTYLLQNKNYQILSTHSISAGLDYPGIGPEHSLLKDLNRIDYEFIINKEALKSFIIFCKIEGIIPALESCHAIAYAMKLAKNLSKNKIILVNLSGRGEKDINNINL</sequence>
<evidence type="ECO:0000256" key="7">
    <source>
        <dbReference type="ARBA" id="ARBA00022898"/>
    </source>
</evidence>
<dbReference type="PROSITE" id="PS00168">
    <property type="entry name" value="TRP_SYNTHASE_BETA"/>
    <property type="match status" value="1"/>
</dbReference>
<evidence type="ECO:0000256" key="11">
    <source>
        <dbReference type="HAMAP-Rule" id="MF_00133"/>
    </source>
</evidence>
<dbReference type="Proteomes" id="UP000001303">
    <property type="component" value="Chromosome"/>
</dbReference>
<dbReference type="PANTHER" id="PTHR48077:SF3">
    <property type="entry name" value="TRYPTOPHAN SYNTHASE"/>
    <property type="match status" value="1"/>
</dbReference>
<comment type="function">
    <text evidence="11">The beta subunit is responsible for the synthesis of L-tryptophan from indole and L-serine.</text>
</comment>
<reference key="2">
    <citation type="submission" date="2010-08" db="EMBL/GenBank/DDBJ databases">
        <title>Functional convergence in reduced genomes of bacterial symbionts spanning 200 million years of evolution.</title>
        <authorList>
            <person name="McCutcheon J.P."/>
            <person name="Moran N.A."/>
        </authorList>
    </citation>
    <scope>NUCLEOTIDE SEQUENCE</scope>
    <source>
        <strain>CARI</strain>
    </source>
</reference>
<dbReference type="CDD" id="cd06446">
    <property type="entry name" value="Trp-synth_B"/>
    <property type="match status" value="1"/>
</dbReference>
<dbReference type="GO" id="GO:0004834">
    <property type="term" value="F:tryptophan synthase activity"/>
    <property type="evidence" value="ECO:0007669"/>
    <property type="project" value="UniProtKB-UniRule"/>
</dbReference>
<evidence type="ECO:0000256" key="10">
    <source>
        <dbReference type="ARBA" id="ARBA00049047"/>
    </source>
</evidence>